<keyword evidence="1" id="KW-0863">Zinc-finger</keyword>
<dbReference type="PROSITE" id="PS50158">
    <property type="entry name" value="ZF_CCHC"/>
    <property type="match status" value="1"/>
</dbReference>
<feature type="domain" description="CCHC-type" evidence="2">
    <location>
        <begin position="240"/>
        <end position="253"/>
    </location>
</feature>
<dbReference type="EMBL" id="JARKNE010000011">
    <property type="protein sequence ID" value="KAK5786551.1"/>
    <property type="molecule type" value="Genomic_DNA"/>
</dbReference>
<protein>
    <recommendedName>
        <fullName evidence="2">CCHC-type domain-containing protein</fullName>
    </recommendedName>
</protein>
<comment type="caution">
    <text evidence="3">The sequence shown here is derived from an EMBL/GenBank/DDBJ whole genome shotgun (WGS) entry which is preliminary data.</text>
</comment>
<keyword evidence="1" id="KW-0479">Metal-binding</keyword>
<evidence type="ECO:0000259" key="2">
    <source>
        <dbReference type="PROSITE" id="PS50158"/>
    </source>
</evidence>
<dbReference type="InterPro" id="IPR001878">
    <property type="entry name" value="Znf_CCHC"/>
</dbReference>
<gene>
    <name evidence="3" type="ORF">PVK06_041188</name>
</gene>
<organism evidence="3 4">
    <name type="scientific">Gossypium arboreum</name>
    <name type="common">Tree cotton</name>
    <name type="synonym">Gossypium nanking</name>
    <dbReference type="NCBI Taxonomy" id="29729"/>
    <lineage>
        <taxon>Eukaryota</taxon>
        <taxon>Viridiplantae</taxon>
        <taxon>Streptophyta</taxon>
        <taxon>Embryophyta</taxon>
        <taxon>Tracheophyta</taxon>
        <taxon>Spermatophyta</taxon>
        <taxon>Magnoliopsida</taxon>
        <taxon>eudicotyledons</taxon>
        <taxon>Gunneridae</taxon>
        <taxon>Pentapetalae</taxon>
        <taxon>rosids</taxon>
        <taxon>malvids</taxon>
        <taxon>Malvales</taxon>
        <taxon>Malvaceae</taxon>
        <taxon>Malvoideae</taxon>
        <taxon>Gossypium</taxon>
    </lineage>
</organism>
<sequence>MASASTVSFDDRTCIETFTDEERNTKKVRFKKVGKDSIDNMVVDMIPVKEVSWKEKLMGKNVSESGDVISDGDFVIEEGDILRSSINEIPAIDFSERLRNFLVRDMETTIVVKLLGRNIGYGAVDYDLALTQGPWIVFGHYLTVQPWTIEFDPLKPFPNVVTAWIRFPGLPGFLYKKNILEEIGSLIGQVMKLDFKMDSGARGQFVRMSVSIDLHKPLISQVSINGRIQRVEFEGLPTVCFHCAKYGHLKTSCSSFLAEQNIQREKEYVPMTADKDIDPATVTDAYGLWMVFSVNLGVLRSESRINIQV</sequence>
<reference evidence="3 4" key="1">
    <citation type="submission" date="2023-03" db="EMBL/GenBank/DDBJ databases">
        <title>WGS of Gossypium arboreum.</title>
        <authorList>
            <person name="Yu D."/>
        </authorList>
    </citation>
    <scope>NUCLEOTIDE SEQUENCE [LARGE SCALE GENOMIC DNA]</scope>
    <source>
        <tissue evidence="3">Leaf</tissue>
    </source>
</reference>
<evidence type="ECO:0000256" key="1">
    <source>
        <dbReference type="PROSITE-ProRule" id="PRU00047"/>
    </source>
</evidence>
<name>A0ABR0N7J2_GOSAR</name>
<proteinExistence type="predicted"/>
<dbReference type="PANTHER" id="PTHR31286">
    <property type="entry name" value="GLYCINE-RICH CELL WALL STRUCTURAL PROTEIN 1.8-LIKE"/>
    <property type="match status" value="1"/>
</dbReference>
<dbReference type="Proteomes" id="UP001358586">
    <property type="component" value="Chromosome 11"/>
</dbReference>
<accession>A0ABR0N7J2</accession>
<evidence type="ECO:0000313" key="4">
    <source>
        <dbReference type="Proteomes" id="UP001358586"/>
    </source>
</evidence>
<dbReference type="PANTHER" id="PTHR31286:SF173">
    <property type="entry name" value="DUF4283 DOMAIN-CONTAINING PROTEIN"/>
    <property type="match status" value="1"/>
</dbReference>
<keyword evidence="4" id="KW-1185">Reference proteome</keyword>
<keyword evidence="1" id="KW-0862">Zinc</keyword>
<evidence type="ECO:0000313" key="3">
    <source>
        <dbReference type="EMBL" id="KAK5786551.1"/>
    </source>
</evidence>
<dbReference type="InterPro" id="IPR040256">
    <property type="entry name" value="At4g02000-like"/>
</dbReference>